<comment type="caution">
    <text evidence="5">The sequence shown here is derived from an EMBL/GenBank/DDBJ whole genome shotgun (WGS) entry which is preliminary data.</text>
</comment>
<keyword evidence="2" id="KW-0732">Signal</keyword>
<feature type="chain" id="PRO_5023114807" description="DUF5117 domain-containing protein" evidence="2">
    <location>
        <begin position="25"/>
        <end position="866"/>
    </location>
</feature>
<feature type="region of interest" description="Disordered" evidence="1">
    <location>
        <begin position="549"/>
        <end position="583"/>
    </location>
</feature>
<dbReference type="RefSeq" id="WP_146511473.1">
    <property type="nucleotide sequence ID" value="NZ_SIHI01000021.1"/>
</dbReference>
<dbReference type="Gene3D" id="3.40.390.10">
    <property type="entry name" value="Collagenase (Catalytic Domain)"/>
    <property type="match status" value="1"/>
</dbReference>
<dbReference type="InterPro" id="IPR024079">
    <property type="entry name" value="MetalloPept_cat_dom_sf"/>
</dbReference>
<dbReference type="GO" id="GO:0008237">
    <property type="term" value="F:metallopeptidase activity"/>
    <property type="evidence" value="ECO:0007669"/>
    <property type="project" value="InterPro"/>
</dbReference>
<evidence type="ECO:0000313" key="5">
    <source>
        <dbReference type="EMBL" id="TWT47989.1"/>
    </source>
</evidence>
<dbReference type="InterPro" id="IPR033413">
    <property type="entry name" value="DUF5117"/>
</dbReference>
<evidence type="ECO:0008006" key="7">
    <source>
        <dbReference type="Google" id="ProtNLM"/>
    </source>
</evidence>
<dbReference type="Proteomes" id="UP000317243">
    <property type="component" value="Unassembled WGS sequence"/>
</dbReference>
<evidence type="ECO:0000259" key="3">
    <source>
        <dbReference type="Pfam" id="PF16313"/>
    </source>
</evidence>
<protein>
    <recommendedName>
        <fullName evidence="7">DUF5117 domain-containing protein</fullName>
    </recommendedName>
</protein>
<dbReference type="InterPro" id="IPR034032">
    <property type="entry name" value="Zn_MMP-like_bac"/>
</dbReference>
<accession>A0A5C5WD61</accession>
<evidence type="ECO:0000256" key="2">
    <source>
        <dbReference type="SAM" id="SignalP"/>
    </source>
</evidence>
<sequence precursor="true">MGIRKCLVLLTLIGLFGPWSQANAQDDKSKSKYEQLIDKKKKLSGMWTLFQSDQQLLAEISSTALKKEYIVIPSISQGISRGDVLGGMSWGFGDEIIWSLKVSGDKLFISQKNVRFRAKANSPEETAVKLAYSDSILFALPVLTKSTSGGILVDVTRVFMNDDLQVGRAIGSSFRLMTDRSTFSKIKTFEENIEIGLNTVFSGSTPIETVPNSKGVQVGIHYSVSVLPSVGSNGYKPRVADDRVGYFLTAIKDFSDKDEPEHFVRYVNRWNLQKLDPSIDRSPPKTPIKFYLENTVPVFLRPTVEAGILEWNKAFDKLGYAGAIRVDQQPVDDPDFDPENINYNTFRWITADAGFAMGPSRVDPRTGQILDADIIFDASFLDSWNRRWEIFRPEQTHMFQIPESMPAEGPLGNGHLHGPHCRLGHEMQRQSATAAAMFMAVGVSKDGNLPDEFIHQGLKEVVMHEVGHTLGLRHNFKASAWKTLEEIDDPEADPDVPTVASVMDYSPANVVIDREKQGLYYSQTIGPYDYWAIEYGYKPISGNEKEELNKIASRSGEPELEYGTDEDTRSIDPDPHSNRFDLGKDPLKYVRRQMEQSIELLPKIVESTVKEGDGYQRARQAFGLLLGQYAQGASFASRFPGGVSVHRDHKGDEDGQSPFAQIPAEKQREAMDLIAESVFANPTIKGSDLNYLAASRWSHWGTSSPSRLDYPIHDTILSMQETVLGNLLSSIVLDRILDNEFKAAEEDDVYTLAEHERRLVDGIFSELDQEDDAKFTNKEPMISSFRRNLQRTTIRRLGSLVSSGYSAPSDARTLARMHLGDLKDKATKLLENEKIELDDYSRAHLQESVALINKVLDAQLSLQIVY</sequence>
<dbReference type="Pfam" id="PF17148">
    <property type="entry name" value="DUF5117"/>
    <property type="match status" value="1"/>
</dbReference>
<dbReference type="PANTHER" id="PTHR38478:SF1">
    <property type="entry name" value="ZINC DEPENDENT METALLOPROTEASE DOMAIN LIPOPROTEIN"/>
    <property type="match status" value="1"/>
</dbReference>
<feature type="domain" description="EcxA zinc-binding" evidence="3">
    <location>
        <begin position="448"/>
        <end position="769"/>
    </location>
</feature>
<feature type="compositionally biased region" description="Basic and acidic residues" evidence="1">
    <location>
        <begin position="566"/>
        <end position="583"/>
    </location>
</feature>
<feature type="signal peptide" evidence="2">
    <location>
        <begin position="1"/>
        <end position="24"/>
    </location>
</feature>
<name>A0A5C5WD61_9PLAN</name>
<organism evidence="5 6">
    <name type="scientific">Thalassoglobus neptunius</name>
    <dbReference type="NCBI Taxonomy" id="1938619"/>
    <lineage>
        <taxon>Bacteria</taxon>
        <taxon>Pseudomonadati</taxon>
        <taxon>Planctomycetota</taxon>
        <taxon>Planctomycetia</taxon>
        <taxon>Planctomycetales</taxon>
        <taxon>Planctomycetaceae</taxon>
        <taxon>Thalassoglobus</taxon>
    </lineage>
</organism>
<feature type="domain" description="DUF5117" evidence="4">
    <location>
        <begin position="99"/>
        <end position="274"/>
    </location>
</feature>
<reference evidence="5 6" key="1">
    <citation type="submission" date="2019-02" db="EMBL/GenBank/DDBJ databases">
        <title>Deep-cultivation of Planctomycetes and their phenomic and genomic characterization uncovers novel biology.</title>
        <authorList>
            <person name="Wiegand S."/>
            <person name="Jogler M."/>
            <person name="Boedeker C."/>
            <person name="Pinto D."/>
            <person name="Vollmers J."/>
            <person name="Rivas-Marin E."/>
            <person name="Kohn T."/>
            <person name="Peeters S.H."/>
            <person name="Heuer A."/>
            <person name="Rast P."/>
            <person name="Oberbeckmann S."/>
            <person name="Bunk B."/>
            <person name="Jeske O."/>
            <person name="Meyerdierks A."/>
            <person name="Storesund J.E."/>
            <person name="Kallscheuer N."/>
            <person name="Luecker S."/>
            <person name="Lage O.M."/>
            <person name="Pohl T."/>
            <person name="Merkel B.J."/>
            <person name="Hornburger P."/>
            <person name="Mueller R.-W."/>
            <person name="Bruemmer F."/>
            <person name="Labrenz M."/>
            <person name="Spormann A.M."/>
            <person name="Op Den Camp H."/>
            <person name="Overmann J."/>
            <person name="Amann R."/>
            <person name="Jetten M.S.M."/>
            <person name="Mascher T."/>
            <person name="Medema M.H."/>
            <person name="Devos D.P."/>
            <person name="Kaster A.-K."/>
            <person name="Ovreas L."/>
            <person name="Rohde M."/>
            <person name="Galperin M.Y."/>
            <person name="Jogler C."/>
        </authorList>
    </citation>
    <scope>NUCLEOTIDE SEQUENCE [LARGE SCALE GENOMIC DNA]</scope>
    <source>
        <strain evidence="5 6">KOR42</strain>
    </source>
</reference>
<dbReference type="InterPro" id="IPR032534">
    <property type="entry name" value="EcxA_zinc-bd"/>
</dbReference>
<dbReference type="Pfam" id="PF16313">
    <property type="entry name" value="DUF4953"/>
    <property type="match status" value="1"/>
</dbReference>
<dbReference type="CDD" id="cd04276">
    <property type="entry name" value="ZnMc_MMP_like_2"/>
    <property type="match status" value="1"/>
</dbReference>
<keyword evidence="6" id="KW-1185">Reference proteome</keyword>
<dbReference type="EMBL" id="SIHI01000021">
    <property type="protein sequence ID" value="TWT47989.1"/>
    <property type="molecule type" value="Genomic_DNA"/>
</dbReference>
<dbReference type="SUPFAM" id="SSF55486">
    <property type="entry name" value="Metalloproteases ('zincins'), catalytic domain"/>
    <property type="match status" value="1"/>
</dbReference>
<proteinExistence type="predicted"/>
<evidence type="ECO:0000313" key="6">
    <source>
        <dbReference type="Proteomes" id="UP000317243"/>
    </source>
</evidence>
<dbReference type="PANTHER" id="PTHR38478">
    <property type="entry name" value="PEPTIDASE M1A AND M12B"/>
    <property type="match status" value="1"/>
</dbReference>
<evidence type="ECO:0000259" key="4">
    <source>
        <dbReference type="Pfam" id="PF17148"/>
    </source>
</evidence>
<gene>
    <name evidence="5" type="ORF">KOR42_40730</name>
</gene>
<dbReference type="AlphaFoldDB" id="A0A5C5WD61"/>
<evidence type="ECO:0000256" key="1">
    <source>
        <dbReference type="SAM" id="MobiDB-lite"/>
    </source>
</evidence>
<dbReference type="OrthoDB" id="9776599at2"/>